<dbReference type="RefSeq" id="WP_183963876.1">
    <property type="nucleotide sequence ID" value="NZ_BAABEW010000004.1"/>
</dbReference>
<organism evidence="2 3">
    <name type="scientific">Quisquiliibacterium transsilvanicum</name>
    <dbReference type="NCBI Taxonomy" id="1549638"/>
    <lineage>
        <taxon>Bacteria</taxon>
        <taxon>Pseudomonadati</taxon>
        <taxon>Pseudomonadota</taxon>
        <taxon>Betaproteobacteria</taxon>
        <taxon>Burkholderiales</taxon>
        <taxon>Burkholderiaceae</taxon>
        <taxon>Quisquiliibacterium</taxon>
    </lineage>
</organism>
<dbReference type="AlphaFoldDB" id="A0A7W8HER3"/>
<reference evidence="2 3" key="1">
    <citation type="submission" date="2020-08" db="EMBL/GenBank/DDBJ databases">
        <title>Genomic Encyclopedia of Type Strains, Phase IV (KMG-IV): sequencing the most valuable type-strain genomes for metagenomic binning, comparative biology and taxonomic classification.</title>
        <authorList>
            <person name="Goeker M."/>
        </authorList>
    </citation>
    <scope>NUCLEOTIDE SEQUENCE [LARGE SCALE GENOMIC DNA]</scope>
    <source>
        <strain evidence="2 3">DSM 29781</strain>
    </source>
</reference>
<protein>
    <recommendedName>
        <fullName evidence="4">DUF2798 domain-containing protein</fullName>
    </recommendedName>
</protein>
<keyword evidence="3" id="KW-1185">Reference proteome</keyword>
<accession>A0A7W8HER3</accession>
<dbReference type="Pfam" id="PF11391">
    <property type="entry name" value="DUF2798"/>
    <property type="match status" value="1"/>
</dbReference>
<keyword evidence="1" id="KW-0472">Membrane</keyword>
<proteinExistence type="predicted"/>
<name>A0A7W8HER3_9BURK</name>
<dbReference type="InterPro" id="IPR021529">
    <property type="entry name" value="DUF2798"/>
</dbReference>
<dbReference type="EMBL" id="JACHGB010000001">
    <property type="protein sequence ID" value="MBB5270487.1"/>
    <property type="molecule type" value="Genomic_DNA"/>
</dbReference>
<sequence length="76" mass="8081">MLPSKFAPALFGLILSGLMSLLVSGISTYEAVGFGERHASLWASAWIKAWMVAFPVVLVVAPLARRAVALLVSPRA</sequence>
<keyword evidence="1" id="KW-1133">Transmembrane helix</keyword>
<comment type="caution">
    <text evidence="2">The sequence shown here is derived from an EMBL/GenBank/DDBJ whole genome shotgun (WGS) entry which is preliminary data.</text>
</comment>
<keyword evidence="1" id="KW-0812">Transmembrane</keyword>
<evidence type="ECO:0008006" key="4">
    <source>
        <dbReference type="Google" id="ProtNLM"/>
    </source>
</evidence>
<evidence type="ECO:0000313" key="2">
    <source>
        <dbReference type="EMBL" id="MBB5270487.1"/>
    </source>
</evidence>
<evidence type="ECO:0000313" key="3">
    <source>
        <dbReference type="Proteomes" id="UP000532440"/>
    </source>
</evidence>
<evidence type="ECO:0000256" key="1">
    <source>
        <dbReference type="SAM" id="Phobius"/>
    </source>
</evidence>
<gene>
    <name evidence="2" type="ORF">HNQ70_000471</name>
</gene>
<dbReference type="Proteomes" id="UP000532440">
    <property type="component" value="Unassembled WGS sequence"/>
</dbReference>
<feature type="transmembrane region" description="Helical" evidence="1">
    <location>
        <begin position="41"/>
        <end position="64"/>
    </location>
</feature>